<feature type="compositionally biased region" description="Basic and acidic residues" evidence="1">
    <location>
        <begin position="92"/>
        <end position="107"/>
    </location>
</feature>
<feature type="signal peptide" evidence="2">
    <location>
        <begin position="1"/>
        <end position="15"/>
    </location>
</feature>
<evidence type="ECO:0000313" key="3">
    <source>
        <dbReference type="EMBL" id="KAK0416063.1"/>
    </source>
</evidence>
<feature type="compositionally biased region" description="Basic residues" evidence="1">
    <location>
        <begin position="108"/>
        <end position="136"/>
    </location>
</feature>
<proteinExistence type="predicted"/>
<protein>
    <submittedName>
        <fullName evidence="3">Uncharacterized protein</fullName>
    </submittedName>
</protein>
<dbReference type="Proteomes" id="UP001175271">
    <property type="component" value="Unassembled WGS sequence"/>
</dbReference>
<comment type="caution">
    <text evidence="3">The sequence shown here is derived from an EMBL/GenBank/DDBJ whole genome shotgun (WGS) entry which is preliminary data.</text>
</comment>
<accession>A0AA39I1H6</accession>
<organism evidence="3 4">
    <name type="scientific">Steinernema hermaphroditum</name>
    <dbReference type="NCBI Taxonomy" id="289476"/>
    <lineage>
        <taxon>Eukaryota</taxon>
        <taxon>Metazoa</taxon>
        <taxon>Ecdysozoa</taxon>
        <taxon>Nematoda</taxon>
        <taxon>Chromadorea</taxon>
        <taxon>Rhabditida</taxon>
        <taxon>Tylenchina</taxon>
        <taxon>Panagrolaimomorpha</taxon>
        <taxon>Strongyloidoidea</taxon>
        <taxon>Steinernematidae</taxon>
        <taxon>Steinernema</taxon>
    </lineage>
</organism>
<dbReference type="EMBL" id="JAUCMV010000002">
    <property type="protein sequence ID" value="KAK0416063.1"/>
    <property type="molecule type" value="Genomic_DNA"/>
</dbReference>
<feature type="region of interest" description="Disordered" evidence="1">
    <location>
        <begin position="185"/>
        <end position="207"/>
    </location>
</feature>
<feature type="compositionally biased region" description="Basic and acidic residues" evidence="1">
    <location>
        <begin position="185"/>
        <end position="196"/>
    </location>
</feature>
<feature type="region of interest" description="Disordered" evidence="1">
    <location>
        <begin position="91"/>
        <end position="162"/>
    </location>
</feature>
<feature type="region of interest" description="Disordered" evidence="1">
    <location>
        <begin position="220"/>
        <end position="274"/>
    </location>
</feature>
<evidence type="ECO:0000256" key="1">
    <source>
        <dbReference type="SAM" id="MobiDB-lite"/>
    </source>
</evidence>
<feature type="compositionally biased region" description="Acidic residues" evidence="1">
    <location>
        <begin position="259"/>
        <end position="268"/>
    </location>
</feature>
<sequence length="274" mass="30403">MLPLFFSTAVAFLCASPMVMYCCSKKKIQAIPPVKPIPIPKTAPVKPLAAVAPTPVVKPAPTVQKEAPPAVVKKNIVEKILAVERTQVSERIPAKKSEKSTKKEGKSSKKQGKSSKKQGKSSRKQGKSSKKQGKSSRKSEKKTEEDSEEEHEEEVDVVDPKLVKVMGNLDDLVDKAKLEKEIEAMKSDHEMEKEELPTSPPPEVRIAEDQCVLYITNTTEYNKERQRRKAEMEARKKAAEAKKNGKAPEASNEPPANEPEPDTGDEDDSYRPNF</sequence>
<gene>
    <name evidence="3" type="ORF">QR680_012274</name>
</gene>
<feature type="chain" id="PRO_5041300707" evidence="2">
    <location>
        <begin position="16"/>
        <end position="274"/>
    </location>
</feature>
<keyword evidence="4" id="KW-1185">Reference proteome</keyword>
<evidence type="ECO:0000256" key="2">
    <source>
        <dbReference type="SAM" id="SignalP"/>
    </source>
</evidence>
<name>A0AA39I1H6_9BILA</name>
<evidence type="ECO:0000313" key="4">
    <source>
        <dbReference type="Proteomes" id="UP001175271"/>
    </source>
</evidence>
<feature type="compositionally biased region" description="Basic and acidic residues" evidence="1">
    <location>
        <begin position="221"/>
        <end position="243"/>
    </location>
</feature>
<feature type="compositionally biased region" description="Acidic residues" evidence="1">
    <location>
        <begin position="145"/>
        <end position="157"/>
    </location>
</feature>
<dbReference type="AlphaFoldDB" id="A0AA39I1H6"/>
<keyword evidence="2" id="KW-0732">Signal</keyword>
<reference evidence="3" key="1">
    <citation type="submission" date="2023-06" db="EMBL/GenBank/DDBJ databases">
        <title>Genomic analysis of the entomopathogenic nematode Steinernema hermaphroditum.</title>
        <authorList>
            <person name="Schwarz E.M."/>
            <person name="Heppert J.K."/>
            <person name="Baniya A."/>
            <person name="Schwartz H.T."/>
            <person name="Tan C.-H."/>
            <person name="Antoshechkin I."/>
            <person name="Sternberg P.W."/>
            <person name="Goodrich-Blair H."/>
            <person name="Dillman A.R."/>
        </authorList>
    </citation>
    <scope>NUCLEOTIDE SEQUENCE</scope>
    <source>
        <strain evidence="3">PS9179</strain>
        <tissue evidence="3">Whole animal</tissue>
    </source>
</reference>